<organism evidence="2 3">
    <name type="scientific">Pandoraea commovens</name>
    <dbReference type="NCBI Taxonomy" id="2508289"/>
    <lineage>
        <taxon>Bacteria</taxon>
        <taxon>Pseudomonadati</taxon>
        <taxon>Pseudomonadota</taxon>
        <taxon>Betaproteobacteria</taxon>
        <taxon>Burkholderiales</taxon>
        <taxon>Burkholderiaceae</taxon>
        <taxon>Pandoraea</taxon>
    </lineage>
</organism>
<evidence type="ECO:0000313" key="3">
    <source>
        <dbReference type="Proteomes" id="UP000343335"/>
    </source>
</evidence>
<dbReference type="AlphaFoldDB" id="A0A5E4XVN9"/>
<evidence type="ECO:0000256" key="1">
    <source>
        <dbReference type="SAM" id="MobiDB-lite"/>
    </source>
</evidence>
<reference evidence="2 3" key="1">
    <citation type="submission" date="2019-08" db="EMBL/GenBank/DDBJ databases">
        <authorList>
            <person name="Peeters C."/>
        </authorList>
    </citation>
    <scope>NUCLEOTIDE SEQUENCE [LARGE SCALE GENOMIC DNA]</scope>
    <source>
        <strain evidence="2 3">LMG 31010</strain>
    </source>
</reference>
<dbReference type="EMBL" id="CABPSA010000007">
    <property type="protein sequence ID" value="VVE40148.1"/>
    <property type="molecule type" value="Genomic_DNA"/>
</dbReference>
<feature type="region of interest" description="Disordered" evidence="1">
    <location>
        <begin position="234"/>
        <end position="256"/>
    </location>
</feature>
<name>A0A5E4XVN9_9BURK</name>
<dbReference type="Proteomes" id="UP000343335">
    <property type="component" value="Unassembled WGS sequence"/>
</dbReference>
<gene>
    <name evidence="2" type="ORF">PCO31010_04121</name>
</gene>
<evidence type="ECO:0000313" key="2">
    <source>
        <dbReference type="EMBL" id="VVE40148.1"/>
    </source>
</evidence>
<proteinExistence type="predicted"/>
<protein>
    <submittedName>
        <fullName evidence="2">Uncharacterized protein</fullName>
    </submittedName>
</protein>
<feature type="compositionally biased region" description="Polar residues" evidence="1">
    <location>
        <begin position="239"/>
        <end position="248"/>
    </location>
</feature>
<accession>A0A5E4XVN9</accession>
<sequence length="256" mass="29274">MITREIALFPPPDYSPKKSINLSNLSYSAKLLHEDFKAAKRSSVQPIKSVDHGRNELSKITELKTSFIKFTNALAAISYVDYSSTSNVTHYLEKTIQYLHAVHREELNFQKPSKTTRTETSYQKTRHHKISKKLLRNYEKLINNYIEFDRKSQRQNLRTVFKEKINSHNEGLYALGELMANRFGLTIKTRLPTYEESSEHSCVANGMPPPIYTDIVRHFEPLHATTSDNLIHGCANALPSGNQNHSTSEPPPPYSP</sequence>